<keyword evidence="1" id="KW-0732">Signal</keyword>
<organism evidence="2 3">
    <name type="scientific">Ancylobacter novellus</name>
    <name type="common">Thiobacillus novellus</name>
    <dbReference type="NCBI Taxonomy" id="921"/>
    <lineage>
        <taxon>Bacteria</taxon>
        <taxon>Pseudomonadati</taxon>
        <taxon>Pseudomonadota</taxon>
        <taxon>Alphaproteobacteria</taxon>
        <taxon>Hyphomicrobiales</taxon>
        <taxon>Xanthobacteraceae</taxon>
        <taxon>Ancylobacter</taxon>
    </lineage>
</organism>
<evidence type="ECO:0008006" key="4">
    <source>
        <dbReference type="Google" id="ProtNLM"/>
    </source>
</evidence>
<dbReference type="AlphaFoldDB" id="A0A2W5SPN1"/>
<dbReference type="PROSITE" id="PS51257">
    <property type="entry name" value="PROKAR_LIPOPROTEIN"/>
    <property type="match status" value="1"/>
</dbReference>
<dbReference type="Proteomes" id="UP000248887">
    <property type="component" value="Unassembled WGS sequence"/>
</dbReference>
<comment type="caution">
    <text evidence="2">The sequence shown here is derived from an EMBL/GenBank/DDBJ whole genome shotgun (WGS) entry which is preliminary data.</text>
</comment>
<dbReference type="EMBL" id="QFQD01000044">
    <property type="protein sequence ID" value="PZQ81513.1"/>
    <property type="molecule type" value="Genomic_DNA"/>
</dbReference>
<sequence>MKRLSTRAAGLLCVAVTAGFSLGGCGSPGTPGGVMAGETAALPTTPTTTAAELKPTTFGVSGPAPAQYSYPSFGAPKQIGDRSVMTPAETTKMQSDLEALAKQREQQLLQSSEEQAQ</sequence>
<proteinExistence type="predicted"/>
<evidence type="ECO:0000256" key="1">
    <source>
        <dbReference type="SAM" id="SignalP"/>
    </source>
</evidence>
<name>A0A2W5SPN1_ANCNO</name>
<feature type="chain" id="PRO_5016131021" description="Lipoprotein" evidence="1">
    <location>
        <begin position="24"/>
        <end position="117"/>
    </location>
</feature>
<evidence type="ECO:0000313" key="3">
    <source>
        <dbReference type="Proteomes" id="UP000248887"/>
    </source>
</evidence>
<protein>
    <recommendedName>
        <fullName evidence="4">Lipoprotein</fullName>
    </recommendedName>
</protein>
<evidence type="ECO:0000313" key="2">
    <source>
        <dbReference type="EMBL" id="PZQ81513.1"/>
    </source>
</evidence>
<accession>A0A2W5SPN1</accession>
<reference evidence="2 3" key="1">
    <citation type="submission" date="2017-08" db="EMBL/GenBank/DDBJ databases">
        <title>Infants hospitalized years apart are colonized by the same room-sourced microbial strains.</title>
        <authorList>
            <person name="Brooks B."/>
            <person name="Olm M.R."/>
            <person name="Firek B.A."/>
            <person name="Baker R."/>
            <person name="Thomas B.C."/>
            <person name="Morowitz M.J."/>
            <person name="Banfield J.F."/>
        </authorList>
    </citation>
    <scope>NUCLEOTIDE SEQUENCE [LARGE SCALE GENOMIC DNA]</scope>
    <source>
        <strain evidence="2">S2_005_001_R2_27</strain>
    </source>
</reference>
<feature type="signal peptide" evidence="1">
    <location>
        <begin position="1"/>
        <end position="23"/>
    </location>
</feature>
<gene>
    <name evidence="2" type="ORF">DI549_13860</name>
</gene>